<keyword evidence="2" id="KW-1185">Reference proteome</keyword>
<gene>
    <name evidence="1" type="ORF">EV182_001022</name>
</gene>
<reference evidence="1" key="1">
    <citation type="submission" date="2022-06" db="EMBL/GenBank/DDBJ databases">
        <title>Phylogenomic reconstructions and comparative analyses of Kickxellomycotina fungi.</title>
        <authorList>
            <person name="Reynolds N.K."/>
            <person name="Stajich J.E."/>
            <person name="Barry K."/>
            <person name="Grigoriev I.V."/>
            <person name="Crous P."/>
            <person name="Smith M.E."/>
        </authorList>
    </citation>
    <scope>NUCLEOTIDE SEQUENCE</scope>
    <source>
        <strain evidence="1">RSA 2271</strain>
    </source>
</reference>
<sequence>MGVLPSSTQIGGRLFSQSVAASMAQEPAADSDRDPAKAQGGGPSPEEQKRLHEHLNSLMPYYRSIGSNRQAQQQQDYAGLSAQSATLSTLLEAGMHLGHSKSLWHALNVSWIFGERHGIHIINLEHTLVALRRAAQVVESVAYQGGIILFVGTRKNTKSVVLNAAMNCGQYHVTDRWIPGTLTNAPTLLTKHHQYVDHVWDVPEAQDLVKPPADILKAQIENLDGSTDQRDQRKVRRLRYEQLLLEQQERAEAVTDTLKSSLPDLIIALNPFETKTMLREAKQAYVPTIGLVDTNMDPRDVTYVIPGNDDSVDAVALVAGILSRAAKRGTAMREHALKKATNEYIRKKELEMRQ</sequence>
<dbReference type="EMBL" id="JAMZIH010000109">
    <property type="protein sequence ID" value="KAJ1679935.1"/>
    <property type="molecule type" value="Genomic_DNA"/>
</dbReference>
<dbReference type="Proteomes" id="UP001145114">
    <property type="component" value="Unassembled WGS sequence"/>
</dbReference>
<name>A0ACC1HV84_9FUNG</name>
<proteinExistence type="predicted"/>
<evidence type="ECO:0000313" key="2">
    <source>
        <dbReference type="Proteomes" id="UP001145114"/>
    </source>
</evidence>
<protein>
    <submittedName>
        <fullName evidence="1">Uncharacterized protein</fullName>
    </submittedName>
</protein>
<comment type="caution">
    <text evidence="1">The sequence shown here is derived from an EMBL/GenBank/DDBJ whole genome shotgun (WGS) entry which is preliminary data.</text>
</comment>
<organism evidence="1 2">
    <name type="scientific">Spiromyces aspiralis</name>
    <dbReference type="NCBI Taxonomy" id="68401"/>
    <lineage>
        <taxon>Eukaryota</taxon>
        <taxon>Fungi</taxon>
        <taxon>Fungi incertae sedis</taxon>
        <taxon>Zoopagomycota</taxon>
        <taxon>Kickxellomycotina</taxon>
        <taxon>Kickxellomycetes</taxon>
        <taxon>Kickxellales</taxon>
        <taxon>Kickxellaceae</taxon>
        <taxon>Spiromyces</taxon>
    </lineage>
</organism>
<evidence type="ECO:0000313" key="1">
    <source>
        <dbReference type="EMBL" id="KAJ1679935.1"/>
    </source>
</evidence>
<accession>A0ACC1HV84</accession>